<dbReference type="GO" id="GO:0005694">
    <property type="term" value="C:chromosome"/>
    <property type="evidence" value="ECO:0007669"/>
    <property type="project" value="TreeGrafter"/>
</dbReference>
<evidence type="ECO:0000256" key="3">
    <source>
        <dbReference type="ARBA" id="ARBA00022829"/>
    </source>
</evidence>
<organism evidence="6 7">
    <name type="scientific">Candidatus Egerieicola faecale</name>
    <dbReference type="NCBI Taxonomy" id="2840774"/>
    <lineage>
        <taxon>Bacteria</taxon>
        <taxon>Bacillati</taxon>
        <taxon>Bacillota</taxon>
        <taxon>Clostridia</taxon>
        <taxon>Eubacteriales</taxon>
        <taxon>Oscillospiraceae</taxon>
        <taxon>Oscillospiraceae incertae sedis</taxon>
        <taxon>Candidatus Egerieicola</taxon>
    </lineage>
</organism>
<comment type="subcellular location">
    <subcellularLocation>
        <location evidence="1">Cytoplasm</location>
        <location evidence="1">Nucleoid</location>
    </subcellularLocation>
</comment>
<dbReference type="Proteomes" id="UP000824082">
    <property type="component" value="Unassembled WGS sequence"/>
</dbReference>
<dbReference type="PANTHER" id="PTHR33375:SF1">
    <property type="entry name" value="CHROMOSOME-PARTITIONING PROTEIN PARB-RELATED"/>
    <property type="match status" value="1"/>
</dbReference>
<dbReference type="InterPro" id="IPR036086">
    <property type="entry name" value="ParB/Sulfiredoxin_sf"/>
</dbReference>
<dbReference type="Gene3D" id="3.90.1530.30">
    <property type="match status" value="1"/>
</dbReference>
<dbReference type="EMBL" id="DVMX01000061">
    <property type="protein sequence ID" value="HIU41566.1"/>
    <property type="molecule type" value="Genomic_DNA"/>
</dbReference>
<reference evidence="6" key="2">
    <citation type="journal article" date="2021" name="PeerJ">
        <title>Extensive microbial diversity within the chicken gut microbiome revealed by metagenomics and culture.</title>
        <authorList>
            <person name="Gilroy R."/>
            <person name="Ravi A."/>
            <person name="Getino M."/>
            <person name="Pursley I."/>
            <person name="Horton D.L."/>
            <person name="Alikhan N.F."/>
            <person name="Baker D."/>
            <person name="Gharbi K."/>
            <person name="Hall N."/>
            <person name="Watson M."/>
            <person name="Adriaenssens E.M."/>
            <person name="Foster-Nyarko E."/>
            <person name="Jarju S."/>
            <person name="Secka A."/>
            <person name="Antonio M."/>
            <person name="Oren A."/>
            <person name="Chaudhuri R.R."/>
            <person name="La Ragione R."/>
            <person name="Hildebrand F."/>
            <person name="Pallen M.J."/>
        </authorList>
    </citation>
    <scope>NUCLEOTIDE SEQUENCE</scope>
    <source>
        <strain evidence="6">4509</strain>
    </source>
</reference>
<accession>A0A9D1IRR4</accession>
<reference evidence="6" key="1">
    <citation type="submission" date="2020-10" db="EMBL/GenBank/DDBJ databases">
        <authorList>
            <person name="Gilroy R."/>
        </authorList>
    </citation>
    <scope>NUCLEOTIDE SEQUENCE</scope>
    <source>
        <strain evidence="6">4509</strain>
    </source>
</reference>
<dbReference type="InterPro" id="IPR041468">
    <property type="entry name" value="HTH_ParB/Spo0J"/>
</dbReference>
<feature type="domain" description="ParB-like N-terminal" evidence="5">
    <location>
        <begin position="27"/>
        <end position="117"/>
    </location>
</feature>
<keyword evidence="3" id="KW-0159">Chromosome partition</keyword>
<dbReference type="Pfam" id="PF17762">
    <property type="entry name" value="HTH_ParB"/>
    <property type="match status" value="1"/>
</dbReference>
<dbReference type="SMART" id="SM00470">
    <property type="entry name" value="ParB"/>
    <property type="match status" value="1"/>
</dbReference>
<dbReference type="FunFam" id="1.10.10.2830:FF:000001">
    <property type="entry name" value="Chromosome partitioning protein ParB"/>
    <property type="match status" value="1"/>
</dbReference>
<dbReference type="GO" id="GO:0007059">
    <property type="term" value="P:chromosome segregation"/>
    <property type="evidence" value="ECO:0007669"/>
    <property type="project" value="UniProtKB-KW"/>
</dbReference>
<evidence type="ECO:0000313" key="7">
    <source>
        <dbReference type="Proteomes" id="UP000824082"/>
    </source>
</evidence>
<evidence type="ECO:0000256" key="4">
    <source>
        <dbReference type="ARBA" id="ARBA00023125"/>
    </source>
</evidence>
<dbReference type="GO" id="GO:0045881">
    <property type="term" value="P:positive regulation of sporulation resulting in formation of a cellular spore"/>
    <property type="evidence" value="ECO:0007669"/>
    <property type="project" value="TreeGrafter"/>
</dbReference>
<proteinExistence type="inferred from homology"/>
<dbReference type="AlphaFoldDB" id="A0A9D1IRR4"/>
<name>A0A9D1IRR4_9FIRM</name>
<dbReference type="GO" id="GO:0009295">
    <property type="term" value="C:nucleoid"/>
    <property type="evidence" value="ECO:0007669"/>
    <property type="project" value="UniProtKB-SubCell"/>
</dbReference>
<dbReference type="SUPFAM" id="SSF109709">
    <property type="entry name" value="KorB DNA-binding domain-like"/>
    <property type="match status" value="1"/>
</dbReference>
<dbReference type="NCBIfam" id="TIGR00180">
    <property type="entry name" value="parB_part"/>
    <property type="match status" value="1"/>
</dbReference>
<comment type="similarity">
    <text evidence="2">Belongs to the ParB family.</text>
</comment>
<sequence>MAKRGLGKGLEALFEDNSVFSEQQGEQMIPISEFTPNPDQPRKEFDRQALEQLADSIREHGVIQPLVVTAQEDGSYLIVAGERRYRAARMAGLTELPAVVRDLSAQQIMEFALIENLQREDLNPMEEAAGYQQLIQEYGFTQEQVAHSVGKSRPVIANALRLMNLPEDVADLVRERKLSTGHARALLALEDPEEMSQVAKQVVAKDWTVRQVEKYCRKKETPPKPPKQQDTYLVEAQAALEETTGRKIAIQGKEEEGSISIPYYSKEELHQLVEQISRWLES</sequence>
<dbReference type="GO" id="GO:0003677">
    <property type="term" value="F:DNA binding"/>
    <property type="evidence" value="ECO:0007669"/>
    <property type="project" value="UniProtKB-KW"/>
</dbReference>
<dbReference type="SUPFAM" id="SSF110849">
    <property type="entry name" value="ParB/Sulfiredoxin"/>
    <property type="match status" value="1"/>
</dbReference>
<evidence type="ECO:0000256" key="1">
    <source>
        <dbReference type="ARBA" id="ARBA00004453"/>
    </source>
</evidence>
<dbReference type="InterPro" id="IPR003115">
    <property type="entry name" value="ParB_N"/>
</dbReference>
<dbReference type="InterPro" id="IPR050336">
    <property type="entry name" value="Chromosome_partition/occlusion"/>
</dbReference>
<gene>
    <name evidence="6" type="ORF">IAD19_03345</name>
</gene>
<dbReference type="InterPro" id="IPR004437">
    <property type="entry name" value="ParB/RepB/Spo0J"/>
</dbReference>
<evidence type="ECO:0000313" key="6">
    <source>
        <dbReference type="EMBL" id="HIU41566.1"/>
    </source>
</evidence>
<comment type="caution">
    <text evidence="6">The sequence shown here is derived from an EMBL/GenBank/DDBJ whole genome shotgun (WGS) entry which is preliminary data.</text>
</comment>
<dbReference type="PANTHER" id="PTHR33375">
    <property type="entry name" value="CHROMOSOME-PARTITIONING PROTEIN PARB-RELATED"/>
    <property type="match status" value="1"/>
</dbReference>
<dbReference type="FunFam" id="3.90.1530.30:FF:000001">
    <property type="entry name" value="Chromosome partitioning protein ParB"/>
    <property type="match status" value="1"/>
</dbReference>
<evidence type="ECO:0000259" key="5">
    <source>
        <dbReference type="SMART" id="SM00470"/>
    </source>
</evidence>
<dbReference type="Pfam" id="PF02195">
    <property type="entry name" value="ParB_N"/>
    <property type="match status" value="1"/>
</dbReference>
<protein>
    <submittedName>
        <fullName evidence="6">ParB/RepB/Spo0J family partition protein</fullName>
    </submittedName>
</protein>
<keyword evidence="4" id="KW-0238">DNA-binding</keyword>
<dbReference type="CDD" id="cd16393">
    <property type="entry name" value="SPO0J_N"/>
    <property type="match status" value="1"/>
</dbReference>
<dbReference type="Gene3D" id="1.10.10.2830">
    <property type="match status" value="1"/>
</dbReference>
<evidence type="ECO:0000256" key="2">
    <source>
        <dbReference type="ARBA" id="ARBA00006295"/>
    </source>
</evidence>